<dbReference type="AlphaFoldDB" id="S8ALQ3"/>
<keyword evidence="2" id="KW-1185">Reference proteome</keyword>
<dbReference type="OrthoDB" id="2687876at2759"/>
<organism evidence="1 2">
    <name type="scientific">Dactylellina haptotyla (strain CBS 200.50)</name>
    <name type="common">Nematode-trapping fungus</name>
    <name type="synonym">Monacrosporium haptotylum</name>
    <dbReference type="NCBI Taxonomy" id="1284197"/>
    <lineage>
        <taxon>Eukaryota</taxon>
        <taxon>Fungi</taxon>
        <taxon>Dikarya</taxon>
        <taxon>Ascomycota</taxon>
        <taxon>Pezizomycotina</taxon>
        <taxon>Orbiliomycetes</taxon>
        <taxon>Orbiliales</taxon>
        <taxon>Orbiliaceae</taxon>
        <taxon>Dactylellina</taxon>
    </lineage>
</organism>
<dbReference type="HOGENOM" id="CLU_064787_2_0_1"/>
<dbReference type="Gene3D" id="1.10.510.10">
    <property type="entry name" value="Transferase(Phosphotransferase) domain 1"/>
    <property type="match status" value="1"/>
</dbReference>
<dbReference type="EMBL" id="AQGS01000129">
    <property type="protein sequence ID" value="EPS42061.1"/>
    <property type="molecule type" value="Genomic_DNA"/>
</dbReference>
<dbReference type="eggNOG" id="ENOG502S5YZ">
    <property type="taxonomic scope" value="Eukaryota"/>
</dbReference>
<evidence type="ECO:0008006" key="3">
    <source>
        <dbReference type="Google" id="ProtNLM"/>
    </source>
</evidence>
<accession>S8ALQ3</accession>
<proteinExistence type="predicted"/>
<dbReference type="SUPFAM" id="SSF56112">
    <property type="entry name" value="Protein kinase-like (PK-like)"/>
    <property type="match status" value="1"/>
</dbReference>
<reference evidence="1 2" key="1">
    <citation type="journal article" date="2013" name="PLoS Genet.">
        <title>Genomic mechanisms accounting for the adaptation to parasitism in nematode-trapping fungi.</title>
        <authorList>
            <person name="Meerupati T."/>
            <person name="Andersson K.M."/>
            <person name="Friman E."/>
            <person name="Kumar D."/>
            <person name="Tunlid A."/>
            <person name="Ahren D."/>
        </authorList>
    </citation>
    <scope>NUCLEOTIDE SEQUENCE [LARGE SCALE GENOMIC DNA]</scope>
    <source>
        <strain evidence="1 2">CBS 200.50</strain>
    </source>
</reference>
<dbReference type="InterPro" id="IPR011009">
    <property type="entry name" value="Kinase-like_dom_sf"/>
</dbReference>
<dbReference type="STRING" id="1284197.S8ALQ3"/>
<protein>
    <recommendedName>
        <fullName evidence="3">Aminoglycoside phosphotransferase domain-containing protein</fullName>
    </recommendedName>
</protein>
<sequence length="270" mass="30128">MPIAICYKAILSTNGRISHRPPLEDRWAEARISRTLGGILIARAERATIPGLENTWHPNMINCLDIRIWQSFSERVNAHKGKIIANNNYIGLLPGSTVMVKKDPRSVRYPGEGIETENNIYQRIQGHGIGPDFLGHLVEAERMTGFILSFVEDFHPAGPEDLEICQQTLSKLHALGIRHGNISRYNFLVHNNGTKATLIDFARSVRGLAPELEAEMNALPEELEEADPKRVINMNGSLYPINQGELLTRPAFSTSLDGRPRPCPEPDTIP</sequence>
<name>S8ALQ3_DACHA</name>
<dbReference type="Proteomes" id="UP000015100">
    <property type="component" value="Unassembled WGS sequence"/>
</dbReference>
<comment type="caution">
    <text evidence="1">The sequence shown here is derived from an EMBL/GenBank/DDBJ whole genome shotgun (WGS) entry which is preliminary data.</text>
</comment>
<dbReference type="OMA" id="CLDIRIW"/>
<evidence type="ECO:0000313" key="1">
    <source>
        <dbReference type="EMBL" id="EPS42061.1"/>
    </source>
</evidence>
<reference evidence="2" key="2">
    <citation type="submission" date="2013-04" db="EMBL/GenBank/DDBJ databases">
        <title>Genomic mechanisms accounting for the adaptation to parasitism in nematode-trapping fungi.</title>
        <authorList>
            <person name="Ahren D.G."/>
        </authorList>
    </citation>
    <scope>NUCLEOTIDE SEQUENCE [LARGE SCALE GENOMIC DNA]</scope>
    <source>
        <strain evidence="2">CBS 200.50</strain>
    </source>
</reference>
<dbReference type="Pfam" id="PF06293">
    <property type="entry name" value="Kdo"/>
    <property type="match status" value="1"/>
</dbReference>
<gene>
    <name evidence="1" type="ORF">H072_3887</name>
</gene>
<evidence type="ECO:0000313" key="2">
    <source>
        <dbReference type="Proteomes" id="UP000015100"/>
    </source>
</evidence>